<dbReference type="SUPFAM" id="SSF103473">
    <property type="entry name" value="MFS general substrate transporter"/>
    <property type="match status" value="1"/>
</dbReference>
<protein>
    <submittedName>
        <fullName evidence="7">MFS multidrug transporter</fullName>
    </submittedName>
</protein>
<feature type="transmembrane region" description="Helical" evidence="5">
    <location>
        <begin position="445"/>
        <end position="463"/>
    </location>
</feature>
<dbReference type="Gene3D" id="1.20.1720.10">
    <property type="entry name" value="Multidrug resistance protein D"/>
    <property type="match status" value="1"/>
</dbReference>
<feature type="transmembrane region" description="Helical" evidence="5">
    <location>
        <begin position="507"/>
        <end position="529"/>
    </location>
</feature>
<dbReference type="Pfam" id="PF07690">
    <property type="entry name" value="MFS_1"/>
    <property type="match status" value="1"/>
</dbReference>
<sequence length="795" mass="87851">MAARSMSSLAASRVRLAYELHRASKSHASTRLAKHTPILFLHGFLGSKRENRQMSRNLAKELSRDVYALDLRNHGDSDHHPRHDYMEMALDVESFINYHELKRPTLIGHSMGAKTALTLALHTPKLVSNIVAVDNCPIKLPVASDFLKYLESMEKAEQEQVRTHAEADEILREYKLDPPVRLWLLSNFIKQDGSPYLRLRVPLNILRNAMGPLGDFPYDIGNVPAFQGPTLFLRALQSNFIPQSSFPLVAKFFPKSEIVDMDCGHWIVQDKPQQFKEAPESPNMTIPEEQTNTSTTVIDLEKLGKERPQTFSGTWPELAFCFSIFMSQILAEFYITGSNLLLPTLVKEIGIPVASTIWPTTALSLAVTSTLLIFGRLTDMYGGYAIYNGGAIWLTISSILCGVSQTWLMLIVCRALQGLALGALLPSGMMILGSTYRPGPRKNQVFSIYGACAALGFFAGFFVSGICGQYLSWRWYFFIGAILSAIMAVSSIFYVPRDYAEKRKLGINMDWVGFGLSISGATLFVFAIADSSYAPQGWRTPYIPVLFAIGAILLGVMVYLEGWVIKNPLLPGDIFRVKFMTPLVLALLCLYGSLGIFLLYGVLYMSNFMGATPLQIVAWTVPMAVGGLILSVTGGLILHRVSGTILMIISCLGYVGSGLLFAVIPLGGNYWAYVFPAMLCGTIAIDISFNLANIFITTSMPKAKQGLAGALIYCTMHMGIAVMLGFADIVETQMKHLGERSSYKAVFWFQTGLCIIGLLIVLGFVRIRHAKSELTADEKETMETENATTKHAEEV</sequence>
<feature type="transmembrane region" description="Helical" evidence="5">
    <location>
        <begin position="616"/>
        <end position="638"/>
    </location>
</feature>
<gene>
    <name evidence="7" type="ORF">PEBR_31520</name>
</gene>
<proteinExistence type="predicted"/>
<feature type="transmembrane region" description="Helical" evidence="5">
    <location>
        <begin position="415"/>
        <end position="433"/>
    </location>
</feature>
<dbReference type="InterPro" id="IPR036259">
    <property type="entry name" value="MFS_trans_sf"/>
</dbReference>
<dbReference type="GO" id="GO:0072330">
    <property type="term" value="P:monocarboxylic acid biosynthetic process"/>
    <property type="evidence" value="ECO:0007669"/>
    <property type="project" value="UniProtKB-ARBA"/>
</dbReference>
<dbReference type="GO" id="GO:0022857">
    <property type="term" value="F:transmembrane transporter activity"/>
    <property type="evidence" value="ECO:0007669"/>
    <property type="project" value="InterPro"/>
</dbReference>
<evidence type="ECO:0000256" key="3">
    <source>
        <dbReference type="ARBA" id="ARBA00022989"/>
    </source>
</evidence>
<dbReference type="InterPro" id="IPR000073">
    <property type="entry name" value="AB_hydrolase_1"/>
</dbReference>
<dbReference type="Pfam" id="PF00561">
    <property type="entry name" value="Abhydrolase_1"/>
    <property type="match status" value="1"/>
</dbReference>
<dbReference type="InterPro" id="IPR020846">
    <property type="entry name" value="MFS_dom"/>
</dbReference>
<feature type="transmembrane region" description="Helical" evidence="5">
    <location>
        <begin position="541"/>
        <end position="560"/>
    </location>
</feature>
<feature type="transmembrane region" description="Helical" evidence="5">
    <location>
        <begin position="670"/>
        <end position="695"/>
    </location>
</feature>
<keyword evidence="2 5" id="KW-0812">Transmembrane</keyword>
<name>A0A1S9RF58_PENBI</name>
<dbReference type="InterPro" id="IPR011701">
    <property type="entry name" value="MFS"/>
</dbReference>
<dbReference type="Gene3D" id="3.40.50.1820">
    <property type="entry name" value="alpha/beta hydrolase"/>
    <property type="match status" value="1"/>
</dbReference>
<feature type="transmembrane region" description="Helical" evidence="5">
    <location>
        <begin position="475"/>
        <end position="495"/>
    </location>
</feature>
<evidence type="ECO:0000313" key="8">
    <source>
        <dbReference type="Proteomes" id="UP000190744"/>
    </source>
</evidence>
<feature type="transmembrane region" description="Helical" evidence="5">
    <location>
        <begin position="581"/>
        <end position="604"/>
    </location>
</feature>
<evidence type="ECO:0000256" key="4">
    <source>
        <dbReference type="ARBA" id="ARBA00023136"/>
    </source>
</evidence>
<organism evidence="7 8">
    <name type="scientific">Penicillium brasilianum</name>
    <dbReference type="NCBI Taxonomy" id="104259"/>
    <lineage>
        <taxon>Eukaryota</taxon>
        <taxon>Fungi</taxon>
        <taxon>Dikarya</taxon>
        <taxon>Ascomycota</taxon>
        <taxon>Pezizomycotina</taxon>
        <taxon>Eurotiomycetes</taxon>
        <taxon>Eurotiomycetidae</taxon>
        <taxon>Eurotiales</taxon>
        <taxon>Aspergillaceae</taxon>
        <taxon>Penicillium</taxon>
    </lineage>
</organism>
<dbReference type="SUPFAM" id="SSF53474">
    <property type="entry name" value="alpha/beta-Hydrolases"/>
    <property type="match status" value="1"/>
</dbReference>
<dbReference type="GO" id="GO:0016020">
    <property type="term" value="C:membrane"/>
    <property type="evidence" value="ECO:0007669"/>
    <property type="project" value="UniProtKB-SubCell"/>
</dbReference>
<dbReference type="AlphaFoldDB" id="A0A1S9RF58"/>
<comment type="subcellular location">
    <subcellularLocation>
        <location evidence="1">Membrane</location>
        <topology evidence="1">Multi-pass membrane protein</topology>
    </subcellularLocation>
</comment>
<evidence type="ECO:0000313" key="7">
    <source>
        <dbReference type="EMBL" id="OOQ84143.1"/>
    </source>
</evidence>
<dbReference type="EMBL" id="LJBN01000184">
    <property type="protein sequence ID" value="OOQ84143.1"/>
    <property type="molecule type" value="Genomic_DNA"/>
</dbReference>
<keyword evidence="4 5" id="KW-0472">Membrane</keyword>
<accession>A0A1S9RF58</accession>
<dbReference type="Proteomes" id="UP000190744">
    <property type="component" value="Unassembled WGS sequence"/>
</dbReference>
<feature type="transmembrane region" description="Helical" evidence="5">
    <location>
        <begin position="356"/>
        <end position="374"/>
    </location>
</feature>
<dbReference type="Gene3D" id="1.20.1250.20">
    <property type="entry name" value="MFS general substrate transporter like domains"/>
    <property type="match status" value="1"/>
</dbReference>
<feature type="transmembrane region" description="Helical" evidence="5">
    <location>
        <begin position="707"/>
        <end position="727"/>
    </location>
</feature>
<feature type="transmembrane region" description="Helical" evidence="5">
    <location>
        <begin position="386"/>
        <end position="409"/>
    </location>
</feature>
<dbReference type="PANTHER" id="PTHR42718">
    <property type="entry name" value="MAJOR FACILITATOR SUPERFAMILY MULTIDRUG TRANSPORTER MFSC"/>
    <property type="match status" value="1"/>
</dbReference>
<feature type="transmembrane region" description="Helical" evidence="5">
    <location>
        <begin position="645"/>
        <end position="664"/>
    </location>
</feature>
<feature type="transmembrane region" description="Helical" evidence="5">
    <location>
        <begin position="747"/>
        <end position="765"/>
    </location>
</feature>
<dbReference type="FunFam" id="1.20.1250.20:FF:000447">
    <property type="entry name" value="MFS multidrug transporter, putative"/>
    <property type="match status" value="1"/>
</dbReference>
<feature type="domain" description="Major facilitator superfamily (MFS) profile" evidence="6">
    <location>
        <begin position="320"/>
        <end position="769"/>
    </location>
</feature>
<comment type="caution">
    <text evidence="7">The sequence shown here is derived from an EMBL/GenBank/DDBJ whole genome shotgun (WGS) entry which is preliminary data.</text>
</comment>
<evidence type="ECO:0000256" key="5">
    <source>
        <dbReference type="SAM" id="Phobius"/>
    </source>
</evidence>
<dbReference type="PROSITE" id="PS50850">
    <property type="entry name" value="MFS"/>
    <property type="match status" value="1"/>
</dbReference>
<reference evidence="8" key="1">
    <citation type="submission" date="2015-09" db="EMBL/GenBank/DDBJ databases">
        <authorList>
            <person name="Fill T.P."/>
            <person name="Baretta J.F."/>
            <person name="de Almeida L.G."/>
            <person name="Rocha M."/>
            <person name="de Souza D.H."/>
            <person name="Malavazi I."/>
            <person name="Cerdeira L.T."/>
            <person name="Hong H."/>
            <person name="Samborskyy M."/>
            <person name="de Vasconcelos A.T."/>
            <person name="Leadlay P."/>
            <person name="Rodrigues-Filho E."/>
        </authorList>
    </citation>
    <scope>NUCLEOTIDE SEQUENCE [LARGE SCALE GENOMIC DNA]</scope>
    <source>
        <strain evidence="8">LaBioMMi 136</strain>
    </source>
</reference>
<dbReference type="GO" id="GO:0017000">
    <property type="term" value="P:antibiotic biosynthetic process"/>
    <property type="evidence" value="ECO:0007669"/>
    <property type="project" value="UniProtKB-ARBA"/>
</dbReference>
<keyword evidence="3 5" id="KW-1133">Transmembrane helix</keyword>
<evidence type="ECO:0000256" key="2">
    <source>
        <dbReference type="ARBA" id="ARBA00022692"/>
    </source>
</evidence>
<dbReference type="InterPro" id="IPR029058">
    <property type="entry name" value="AB_hydrolase_fold"/>
</dbReference>
<dbReference type="PANTHER" id="PTHR42718:SF36">
    <property type="entry name" value="MULTIDRUG TRANSPORTER, PUTATIVE (AFU_ORTHOLOGUE AFUA_4G13820)-RELATED"/>
    <property type="match status" value="1"/>
</dbReference>
<evidence type="ECO:0000256" key="1">
    <source>
        <dbReference type="ARBA" id="ARBA00004141"/>
    </source>
</evidence>
<evidence type="ECO:0000259" key="6">
    <source>
        <dbReference type="PROSITE" id="PS50850"/>
    </source>
</evidence>